<sequence>MGESGFLSKNSTGPAESFIFGATSNGPPTHHCCSRGSTSQNSLAEASVKNCLYLCLLYSLGLNSLTTQRH</sequence>
<dbReference type="Proteomes" id="UP001642487">
    <property type="component" value="Chromosome 3"/>
</dbReference>
<evidence type="ECO:0000313" key="1">
    <source>
        <dbReference type="EMBL" id="CAK9317052.1"/>
    </source>
</evidence>
<accession>A0ABP0YAN1</accession>
<keyword evidence="2" id="KW-1185">Reference proteome</keyword>
<organism evidence="1 2">
    <name type="scientific">Citrullus colocynthis</name>
    <name type="common">colocynth</name>
    <dbReference type="NCBI Taxonomy" id="252529"/>
    <lineage>
        <taxon>Eukaryota</taxon>
        <taxon>Viridiplantae</taxon>
        <taxon>Streptophyta</taxon>
        <taxon>Embryophyta</taxon>
        <taxon>Tracheophyta</taxon>
        <taxon>Spermatophyta</taxon>
        <taxon>Magnoliopsida</taxon>
        <taxon>eudicotyledons</taxon>
        <taxon>Gunneridae</taxon>
        <taxon>Pentapetalae</taxon>
        <taxon>rosids</taxon>
        <taxon>fabids</taxon>
        <taxon>Cucurbitales</taxon>
        <taxon>Cucurbitaceae</taxon>
        <taxon>Benincaseae</taxon>
        <taxon>Citrullus</taxon>
    </lineage>
</organism>
<protein>
    <submittedName>
        <fullName evidence="1">Uncharacterized protein</fullName>
    </submittedName>
</protein>
<reference evidence="1 2" key="1">
    <citation type="submission" date="2024-03" db="EMBL/GenBank/DDBJ databases">
        <authorList>
            <person name="Gkanogiannis A."/>
            <person name="Becerra Lopez-Lavalle L."/>
        </authorList>
    </citation>
    <scope>NUCLEOTIDE SEQUENCE [LARGE SCALE GENOMIC DNA]</scope>
</reference>
<proteinExistence type="predicted"/>
<dbReference type="EMBL" id="OZ021737">
    <property type="protein sequence ID" value="CAK9317052.1"/>
    <property type="molecule type" value="Genomic_DNA"/>
</dbReference>
<evidence type="ECO:0000313" key="2">
    <source>
        <dbReference type="Proteomes" id="UP001642487"/>
    </source>
</evidence>
<gene>
    <name evidence="1" type="ORF">CITCOLO1_LOCUS8941</name>
</gene>
<name>A0ABP0YAN1_9ROSI</name>